<accession>A0A6J6A7N8</accession>
<dbReference type="EMBL" id="CAFBIY010000206">
    <property type="protein sequence ID" value="CAB4853149.1"/>
    <property type="molecule type" value="Genomic_DNA"/>
</dbReference>
<name>A0A6J6A7N8_9ZZZZ</name>
<evidence type="ECO:0000313" key="3">
    <source>
        <dbReference type="EMBL" id="CAB4853149.1"/>
    </source>
</evidence>
<organism evidence="1">
    <name type="scientific">freshwater metagenome</name>
    <dbReference type="NCBI Taxonomy" id="449393"/>
    <lineage>
        <taxon>unclassified sequences</taxon>
        <taxon>metagenomes</taxon>
        <taxon>ecological metagenomes</taxon>
    </lineage>
</organism>
<protein>
    <submittedName>
        <fullName evidence="1">Unannotated protein</fullName>
    </submittedName>
</protein>
<dbReference type="EMBL" id="CAESGF010000021">
    <property type="protein sequence ID" value="CAB4364957.1"/>
    <property type="molecule type" value="Genomic_DNA"/>
</dbReference>
<sequence length="159" mass="17526">MTSLWARIKPLLARVQQPARYIGCEDGAVTPRPAPDRVSWLLAYPDTYEIGFPNQGLQILYEILNERSGAVAERTYAPREALSVTSVADDPRPHLCAVLATNGRGLRPTEFAGALFPALDPINVTGRVLRTHQWIERDAVRREIIPARAVATRTPVGCA</sequence>
<dbReference type="PANTHER" id="PTHR42731">
    <property type="entry name" value="SLL1084 PROTEIN"/>
    <property type="match status" value="1"/>
</dbReference>
<evidence type="ECO:0000313" key="1">
    <source>
        <dbReference type="EMBL" id="CAB4364957.1"/>
    </source>
</evidence>
<dbReference type="PANTHER" id="PTHR42731:SF1">
    <property type="entry name" value="RADICAL SAM DOMAIN PROTEIN"/>
    <property type="match status" value="1"/>
</dbReference>
<dbReference type="EMBL" id="CAEZYF010000025">
    <property type="protein sequence ID" value="CAB4741160.1"/>
    <property type="molecule type" value="Genomic_DNA"/>
</dbReference>
<dbReference type="EMBL" id="CAFBOL010000043">
    <property type="protein sequence ID" value="CAB4994334.1"/>
    <property type="molecule type" value="Genomic_DNA"/>
</dbReference>
<evidence type="ECO:0000313" key="4">
    <source>
        <dbReference type="EMBL" id="CAB4946351.1"/>
    </source>
</evidence>
<proteinExistence type="predicted"/>
<gene>
    <name evidence="2" type="ORF">UFOPK2656_02913</name>
    <name evidence="3" type="ORF">UFOPK3267_02674</name>
    <name evidence="4" type="ORF">UFOPK3651_02541</name>
    <name evidence="5" type="ORF">UFOPK3931_01688</name>
    <name evidence="1" type="ORF">UFOPK4189_02714</name>
</gene>
<dbReference type="AlphaFoldDB" id="A0A6J6A7N8"/>
<evidence type="ECO:0000313" key="2">
    <source>
        <dbReference type="EMBL" id="CAB4741160.1"/>
    </source>
</evidence>
<evidence type="ECO:0000313" key="5">
    <source>
        <dbReference type="EMBL" id="CAB4994334.1"/>
    </source>
</evidence>
<dbReference type="EMBL" id="CAFBMT010000017">
    <property type="protein sequence ID" value="CAB4946351.1"/>
    <property type="molecule type" value="Genomic_DNA"/>
</dbReference>
<reference evidence="1" key="1">
    <citation type="submission" date="2020-05" db="EMBL/GenBank/DDBJ databases">
        <authorList>
            <person name="Chiriac C."/>
            <person name="Salcher M."/>
            <person name="Ghai R."/>
            <person name="Kavagutti S V."/>
        </authorList>
    </citation>
    <scope>NUCLEOTIDE SEQUENCE</scope>
</reference>